<dbReference type="InterPro" id="IPR004780">
    <property type="entry name" value="SRP"/>
</dbReference>
<evidence type="ECO:0000256" key="2">
    <source>
        <dbReference type="ARBA" id="ARBA00022741"/>
    </source>
</evidence>
<evidence type="ECO:0000256" key="4">
    <source>
        <dbReference type="ARBA" id="ARBA00022884"/>
    </source>
</evidence>
<sequence>MFETLSDRLNKIFDNLRRRGKLSEADVDAVMREVRLALLEADVHYSVVKDFVARVRARSIGAEVSKALNPAQQVIKIVNEEMIGTLGEPARLNLAGPKPWLVMIVGLQGSGKTTAAAKLARLLRSQGERVMLVAADPYRPAAIKQLQTLGERVGVPVFTEDGVNPPELAAHAFDQARKGGYTVVILDTAGRSQLDDQLMDELRSISRKVTPTDTLLVIDSMIGQEALHVAEGFRDTVSLTGLVLTKMDGDSRGGAAISIRSVTGVPIKFLSTGEGVDALESYDPRRLASRILGMGDVIGLIEKAEAAYDEQSARDQAKKMMKGDFTLEDFAQQLRQIRKMGPFQQILDMLPGNLGQAARNIDPKDAEKSLKVTEAILSSMTQAERHDPDILNASRRRRIARGSGTEVQDVNRILKQFRETQRMVKTLQKTGGRGMPRMFG</sequence>
<dbReference type="Gene3D" id="1.10.260.30">
    <property type="entry name" value="Signal recognition particle, SRP54 subunit, M-domain"/>
    <property type="match status" value="1"/>
</dbReference>
<dbReference type="InterPro" id="IPR027417">
    <property type="entry name" value="P-loop_NTPase"/>
</dbReference>
<dbReference type="GO" id="GO:0008312">
    <property type="term" value="F:7S RNA binding"/>
    <property type="evidence" value="ECO:0007669"/>
    <property type="project" value="InterPro"/>
</dbReference>
<dbReference type="GO" id="GO:0005525">
    <property type="term" value="F:GTP binding"/>
    <property type="evidence" value="ECO:0007669"/>
    <property type="project" value="UniProtKB-UniRule"/>
</dbReference>
<dbReference type="Proteomes" id="UP000055060">
    <property type="component" value="Unassembled WGS sequence"/>
</dbReference>
<dbReference type="RefSeq" id="WP_075073659.1">
    <property type="nucleotide sequence ID" value="NZ_DF967972.1"/>
</dbReference>
<dbReference type="PANTHER" id="PTHR11564:SF5">
    <property type="entry name" value="SIGNAL RECOGNITION PARTICLE SUBUNIT SRP54"/>
    <property type="match status" value="1"/>
</dbReference>
<dbReference type="GO" id="GO:0048500">
    <property type="term" value="C:signal recognition particle"/>
    <property type="evidence" value="ECO:0007669"/>
    <property type="project" value="UniProtKB-UniRule"/>
</dbReference>
<feature type="binding site" evidence="9">
    <location>
        <begin position="106"/>
        <end position="113"/>
    </location>
    <ligand>
        <name>GTP</name>
        <dbReference type="ChEBI" id="CHEBI:37565"/>
    </ligand>
</feature>
<dbReference type="EMBL" id="DF967972">
    <property type="protein sequence ID" value="GAP14397.1"/>
    <property type="molecule type" value="Genomic_DNA"/>
</dbReference>
<dbReference type="HAMAP" id="MF_00306">
    <property type="entry name" value="SRP54"/>
    <property type="match status" value="1"/>
</dbReference>
<proteinExistence type="inferred from homology"/>
<dbReference type="GO" id="GO:0006614">
    <property type="term" value="P:SRP-dependent cotranslational protein targeting to membrane"/>
    <property type="evidence" value="ECO:0007669"/>
    <property type="project" value="InterPro"/>
</dbReference>
<keyword evidence="2 9" id="KW-0547">Nucleotide-binding</keyword>
<dbReference type="Pfam" id="PF02978">
    <property type="entry name" value="SRP_SPB"/>
    <property type="match status" value="1"/>
</dbReference>
<evidence type="ECO:0000256" key="3">
    <source>
        <dbReference type="ARBA" id="ARBA00022801"/>
    </source>
</evidence>
<name>A0A0S7BFN1_9CHLR</name>
<comment type="domain">
    <text evidence="9">Composed of three domains: the N-terminal N domain, which is responsible for interactions with the ribosome, the central G domain, which binds GTP, and the C-terminal M domain, which binds the RNA and the signal sequence of the RNC.</text>
</comment>
<comment type="function">
    <text evidence="9">Involved in targeting and insertion of nascent membrane proteins into the cytoplasmic membrane. Binds to the hydrophobic signal sequence of the ribosome-nascent chain (RNC) as it emerges from the ribosomes. The SRP-RNC complex is then targeted to the cytoplasmic membrane where it interacts with the SRP receptor FtsY.</text>
</comment>
<evidence type="ECO:0000256" key="7">
    <source>
        <dbReference type="ARBA" id="ARBA00023274"/>
    </source>
</evidence>
<dbReference type="PANTHER" id="PTHR11564">
    <property type="entry name" value="SIGNAL RECOGNITION PARTICLE 54K PROTEIN SRP54"/>
    <property type="match status" value="1"/>
</dbReference>
<dbReference type="Pfam" id="PF02881">
    <property type="entry name" value="SRP54_N"/>
    <property type="match status" value="1"/>
</dbReference>
<dbReference type="InterPro" id="IPR042101">
    <property type="entry name" value="SRP54_N_sf"/>
</dbReference>
<dbReference type="SMART" id="SM00382">
    <property type="entry name" value="AAA"/>
    <property type="match status" value="1"/>
</dbReference>
<evidence type="ECO:0000313" key="11">
    <source>
        <dbReference type="EMBL" id="GAP14397.1"/>
    </source>
</evidence>
<accession>A0A0S7BFN1</accession>
<dbReference type="InterPro" id="IPR003593">
    <property type="entry name" value="AAA+_ATPase"/>
</dbReference>
<keyword evidence="3 9" id="KW-0378">Hydrolase</keyword>
<comment type="subunit">
    <text evidence="9">Part of the signal recognition particle protein translocation system, which is composed of SRP and FtsY.</text>
</comment>
<dbReference type="Gene3D" id="1.20.120.140">
    <property type="entry name" value="Signal recognition particle SRP54, nucleotide-binding domain"/>
    <property type="match status" value="1"/>
</dbReference>
<dbReference type="SUPFAM" id="SSF52540">
    <property type="entry name" value="P-loop containing nucleoside triphosphate hydrolases"/>
    <property type="match status" value="1"/>
</dbReference>
<gene>
    <name evidence="9" type="primary">ffh</name>
    <name evidence="11" type="ORF">LARV_02166</name>
</gene>
<dbReference type="SUPFAM" id="SSF47446">
    <property type="entry name" value="Signal peptide-binding domain"/>
    <property type="match status" value="1"/>
</dbReference>
<dbReference type="InterPro" id="IPR004125">
    <property type="entry name" value="Signal_recog_particle_SRP54_M"/>
</dbReference>
<comment type="subcellular location">
    <subcellularLocation>
        <location evidence="9">Cytoplasm</location>
    </subcellularLocation>
    <text evidence="9">The SRP-RNC complex is targeted to the cytoplasmic membrane.</text>
</comment>
<dbReference type="PROSITE" id="PS00300">
    <property type="entry name" value="SRP54"/>
    <property type="match status" value="1"/>
</dbReference>
<feature type="binding site" evidence="9">
    <location>
        <begin position="187"/>
        <end position="191"/>
    </location>
    <ligand>
        <name>GTP</name>
        <dbReference type="ChEBI" id="CHEBI:37565"/>
    </ligand>
</feature>
<dbReference type="EC" id="3.6.5.4" evidence="9"/>
<dbReference type="GO" id="GO:0003924">
    <property type="term" value="F:GTPase activity"/>
    <property type="evidence" value="ECO:0007669"/>
    <property type="project" value="UniProtKB-UniRule"/>
</dbReference>
<keyword evidence="7 9" id="KW-0687">Ribonucleoprotein</keyword>
<evidence type="ECO:0000259" key="10">
    <source>
        <dbReference type="PROSITE" id="PS00300"/>
    </source>
</evidence>
<dbReference type="SMART" id="SM00962">
    <property type="entry name" value="SRP54"/>
    <property type="match status" value="1"/>
</dbReference>
<protein>
    <recommendedName>
        <fullName evidence="9">Signal recognition particle protein</fullName>
        <ecNumber evidence="9">3.6.5.4</ecNumber>
    </recommendedName>
    <alternativeName>
        <fullName evidence="9">Fifty-four homolog</fullName>
    </alternativeName>
</protein>
<keyword evidence="4 9" id="KW-0694">RNA-binding</keyword>
<evidence type="ECO:0000256" key="9">
    <source>
        <dbReference type="HAMAP-Rule" id="MF_00306"/>
    </source>
</evidence>
<evidence type="ECO:0000313" key="12">
    <source>
        <dbReference type="Proteomes" id="UP000055060"/>
    </source>
</evidence>
<keyword evidence="9" id="KW-0963">Cytoplasm</keyword>
<comment type="catalytic activity">
    <reaction evidence="8 9">
        <text>GTP + H2O = GDP + phosphate + H(+)</text>
        <dbReference type="Rhea" id="RHEA:19669"/>
        <dbReference type="ChEBI" id="CHEBI:15377"/>
        <dbReference type="ChEBI" id="CHEBI:15378"/>
        <dbReference type="ChEBI" id="CHEBI:37565"/>
        <dbReference type="ChEBI" id="CHEBI:43474"/>
        <dbReference type="ChEBI" id="CHEBI:58189"/>
        <dbReference type="EC" id="3.6.5.4"/>
    </reaction>
</comment>
<dbReference type="OrthoDB" id="9804720at2"/>
<dbReference type="Pfam" id="PF00448">
    <property type="entry name" value="SRP54"/>
    <property type="match status" value="1"/>
</dbReference>
<keyword evidence="12" id="KW-1185">Reference proteome</keyword>
<dbReference type="STRING" id="360412.LARV_02166"/>
<reference evidence="11" key="1">
    <citation type="submission" date="2015-07" db="EMBL/GenBank/DDBJ databases">
        <title>Draft Genome Sequences of Anaerolinea thermolimosa IMO-1, Bellilinea caldifistulae GOMI-1, Leptolinea tardivitalis YMTK-2, Levilinea saccharolytica KIBI-1,Longilinea arvoryzae KOME-1, Previously Described as Members of the Anaerolineaceae (Chloroflexi).</title>
        <authorList>
            <person name="Sekiguchi Y."/>
            <person name="Ohashi A."/>
            <person name="Matsuura N."/>
            <person name="Tourlousse M.D."/>
        </authorList>
    </citation>
    <scope>NUCLEOTIDE SEQUENCE [LARGE SCALE GENOMIC DNA]</scope>
    <source>
        <strain evidence="11">KOME-1</strain>
    </source>
</reference>
<keyword evidence="6 9" id="KW-0733">Signal recognition particle</keyword>
<dbReference type="InterPro" id="IPR022941">
    <property type="entry name" value="SRP54"/>
</dbReference>
<evidence type="ECO:0000256" key="6">
    <source>
        <dbReference type="ARBA" id="ARBA00023135"/>
    </source>
</evidence>
<evidence type="ECO:0000256" key="1">
    <source>
        <dbReference type="ARBA" id="ARBA00005450"/>
    </source>
</evidence>
<dbReference type="InterPro" id="IPR013822">
    <property type="entry name" value="Signal_recog_particl_SRP54_hlx"/>
</dbReference>
<evidence type="ECO:0000256" key="8">
    <source>
        <dbReference type="ARBA" id="ARBA00048027"/>
    </source>
</evidence>
<feature type="binding site" evidence="9">
    <location>
        <begin position="245"/>
        <end position="248"/>
    </location>
    <ligand>
        <name>GTP</name>
        <dbReference type="ChEBI" id="CHEBI:37565"/>
    </ligand>
</feature>
<feature type="domain" description="SRP54-type proteins GTP-binding" evidence="10">
    <location>
        <begin position="266"/>
        <end position="279"/>
    </location>
</feature>
<dbReference type="CDD" id="cd18539">
    <property type="entry name" value="SRP_G"/>
    <property type="match status" value="1"/>
</dbReference>
<evidence type="ECO:0000256" key="5">
    <source>
        <dbReference type="ARBA" id="ARBA00023134"/>
    </source>
</evidence>
<dbReference type="NCBIfam" id="TIGR00959">
    <property type="entry name" value="ffh"/>
    <property type="match status" value="1"/>
</dbReference>
<dbReference type="InterPro" id="IPR036891">
    <property type="entry name" value="Signal_recog_part_SRP54_M_sf"/>
</dbReference>
<dbReference type="SMART" id="SM00963">
    <property type="entry name" value="SRP54_N"/>
    <property type="match status" value="1"/>
</dbReference>
<dbReference type="InterPro" id="IPR000897">
    <property type="entry name" value="SRP54_GTPase_dom"/>
</dbReference>
<dbReference type="Gene3D" id="3.40.50.300">
    <property type="entry name" value="P-loop containing nucleotide triphosphate hydrolases"/>
    <property type="match status" value="1"/>
</dbReference>
<organism evidence="11">
    <name type="scientific">Longilinea arvoryzae</name>
    <dbReference type="NCBI Taxonomy" id="360412"/>
    <lineage>
        <taxon>Bacteria</taxon>
        <taxon>Bacillati</taxon>
        <taxon>Chloroflexota</taxon>
        <taxon>Anaerolineae</taxon>
        <taxon>Anaerolineales</taxon>
        <taxon>Anaerolineaceae</taxon>
        <taxon>Longilinea</taxon>
    </lineage>
</organism>
<keyword evidence="5 9" id="KW-0342">GTP-binding</keyword>
<comment type="similarity">
    <text evidence="1 9">Belongs to the GTP-binding SRP family. SRP54 subfamily.</text>
</comment>
<dbReference type="AlphaFoldDB" id="A0A0S7BFN1"/>